<protein>
    <submittedName>
        <fullName evidence="2">Uncharacterized protein</fullName>
    </submittedName>
</protein>
<proteinExistence type="predicted"/>
<evidence type="ECO:0000313" key="2">
    <source>
        <dbReference type="EMBL" id="CAD7275475.1"/>
    </source>
</evidence>
<organism evidence="2">
    <name type="scientific">Notodromas monacha</name>
    <dbReference type="NCBI Taxonomy" id="399045"/>
    <lineage>
        <taxon>Eukaryota</taxon>
        <taxon>Metazoa</taxon>
        <taxon>Ecdysozoa</taxon>
        <taxon>Arthropoda</taxon>
        <taxon>Crustacea</taxon>
        <taxon>Oligostraca</taxon>
        <taxon>Ostracoda</taxon>
        <taxon>Podocopa</taxon>
        <taxon>Podocopida</taxon>
        <taxon>Cypridocopina</taxon>
        <taxon>Cypridoidea</taxon>
        <taxon>Cyprididae</taxon>
        <taxon>Notodromas</taxon>
    </lineage>
</organism>
<dbReference type="AlphaFoldDB" id="A0A7R9BJ73"/>
<evidence type="ECO:0000256" key="1">
    <source>
        <dbReference type="SAM" id="MobiDB-lite"/>
    </source>
</evidence>
<evidence type="ECO:0000313" key="3">
    <source>
        <dbReference type="Proteomes" id="UP000678499"/>
    </source>
</evidence>
<dbReference type="EMBL" id="OA882459">
    <property type="protein sequence ID" value="CAD7275475.1"/>
    <property type="molecule type" value="Genomic_DNA"/>
</dbReference>
<accession>A0A7R9BJ73</accession>
<dbReference type="Proteomes" id="UP000678499">
    <property type="component" value="Unassembled WGS sequence"/>
</dbReference>
<gene>
    <name evidence="2" type="ORF">NMOB1V02_LOCUS3269</name>
</gene>
<keyword evidence="3" id="KW-1185">Reference proteome</keyword>
<name>A0A7R9BJ73_9CRUS</name>
<reference evidence="2" key="1">
    <citation type="submission" date="2020-11" db="EMBL/GenBank/DDBJ databases">
        <authorList>
            <person name="Tran Van P."/>
        </authorList>
    </citation>
    <scope>NUCLEOTIDE SEQUENCE</scope>
</reference>
<dbReference type="EMBL" id="CAJPEX010000422">
    <property type="protein sequence ID" value="CAG0915627.1"/>
    <property type="molecule type" value="Genomic_DNA"/>
</dbReference>
<feature type="region of interest" description="Disordered" evidence="1">
    <location>
        <begin position="51"/>
        <end position="87"/>
    </location>
</feature>
<sequence length="118" mass="13192">MERNKASYEKRCGGIRETLGDEYPHLGTYESLQIGSEKQQESSLSPLEIFAYAPAGSGPPPARGHFTARATLEPGPPLGSPQEKEDNLERRLELLTGELRGILDIDGEFYYFRFEESV</sequence>